<dbReference type="Pfam" id="PF13456">
    <property type="entry name" value="RVT_3"/>
    <property type="match status" value="1"/>
</dbReference>
<dbReference type="GO" id="GO:0003676">
    <property type="term" value="F:nucleic acid binding"/>
    <property type="evidence" value="ECO:0007669"/>
    <property type="project" value="InterPro"/>
</dbReference>
<keyword evidence="3" id="KW-0540">Nuclease</keyword>
<dbReference type="EMBL" id="PGOL01000671">
    <property type="protein sequence ID" value="PKI66539.1"/>
    <property type="molecule type" value="Genomic_DNA"/>
</dbReference>
<dbReference type="SUPFAM" id="SSF53098">
    <property type="entry name" value="Ribonuclease H-like"/>
    <property type="match status" value="2"/>
</dbReference>
<keyword evidence="1" id="KW-0808">Transferase</keyword>
<keyword evidence="2" id="KW-0548">Nucleotidyltransferase</keyword>
<dbReference type="InterPro" id="IPR041373">
    <property type="entry name" value="RT_RNaseH"/>
</dbReference>
<keyword evidence="4" id="KW-0255">Endonuclease</keyword>
<name>A0A2I0KDC8_PUNGR</name>
<dbReference type="PANTHER" id="PTHR48475">
    <property type="entry name" value="RIBONUCLEASE H"/>
    <property type="match status" value="1"/>
</dbReference>
<evidence type="ECO:0000256" key="6">
    <source>
        <dbReference type="ARBA" id="ARBA00022918"/>
    </source>
</evidence>
<dbReference type="Pfam" id="PF17917">
    <property type="entry name" value="RT_RNaseH"/>
    <property type="match status" value="1"/>
</dbReference>
<dbReference type="CDD" id="cd09279">
    <property type="entry name" value="RNase_HI_like"/>
    <property type="match status" value="1"/>
</dbReference>
<evidence type="ECO:0000256" key="3">
    <source>
        <dbReference type="ARBA" id="ARBA00022722"/>
    </source>
</evidence>
<evidence type="ECO:0000256" key="2">
    <source>
        <dbReference type="ARBA" id="ARBA00022695"/>
    </source>
</evidence>
<evidence type="ECO:0000313" key="9">
    <source>
        <dbReference type="EMBL" id="PKI66539.1"/>
    </source>
</evidence>
<keyword evidence="10" id="KW-1185">Reference proteome</keyword>
<dbReference type="InterPro" id="IPR001584">
    <property type="entry name" value="Integrase_cat-core"/>
</dbReference>
<evidence type="ECO:0000256" key="1">
    <source>
        <dbReference type="ARBA" id="ARBA00022679"/>
    </source>
</evidence>
<proteinExistence type="predicted"/>
<dbReference type="PANTHER" id="PTHR48475:SF1">
    <property type="entry name" value="RNASE H TYPE-1 DOMAIN-CONTAINING PROTEIN"/>
    <property type="match status" value="1"/>
</dbReference>
<protein>
    <recommendedName>
        <fullName evidence="8">Integrase catalytic domain-containing protein</fullName>
    </recommendedName>
</protein>
<dbReference type="InterPro" id="IPR002156">
    <property type="entry name" value="RNaseH_domain"/>
</dbReference>
<accession>A0A2I0KDC8</accession>
<reference evidence="9 10" key="1">
    <citation type="submission" date="2017-11" db="EMBL/GenBank/DDBJ databases">
        <title>De-novo sequencing of pomegranate (Punica granatum L.) genome.</title>
        <authorList>
            <person name="Akparov Z."/>
            <person name="Amiraslanov A."/>
            <person name="Hajiyeva S."/>
            <person name="Abbasov M."/>
            <person name="Kaur K."/>
            <person name="Hamwieh A."/>
            <person name="Solovyev V."/>
            <person name="Salamov A."/>
            <person name="Braich B."/>
            <person name="Kosarev P."/>
            <person name="Mahmoud A."/>
            <person name="Hajiyev E."/>
            <person name="Babayeva S."/>
            <person name="Izzatullayeva V."/>
            <person name="Mammadov A."/>
            <person name="Mammadov A."/>
            <person name="Sharifova S."/>
            <person name="Ojaghi J."/>
            <person name="Eynullazada K."/>
            <person name="Bayramov B."/>
            <person name="Abdulazimova A."/>
            <person name="Shahmuradov I."/>
        </authorList>
    </citation>
    <scope>NUCLEOTIDE SEQUENCE [LARGE SCALE GENOMIC DNA]</scope>
    <source>
        <strain evidence="10">cv. AG2017</strain>
        <tissue evidence="9">Leaf</tissue>
    </source>
</reference>
<dbReference type="STRING" id="22663.A0A2I0KDC8"/>
<dbReference type="AlphaFoldDB" id="A0A2I0KDC8"/>
<evidence type="ECO:0000256" key="4">
    <source>
        <dbReference type="ARBA" id="ARBA00022759"/>
    </source>
</evidence>
<sequence length="964" mass="108879">MEQEMSAMDITRSRRVYQGPEPADKGKAPAAAFPVIPEATPLPTKKVIEQEVEAFMKVIKASEYKVAEQMCKSSAHISLLALLLSSEPHRDALMKVLTTAQVLKNTAPDRIEETVNSIFSNQISFAEDELPSEGQAHLRALHIICKCNNHVVGRVMIDNGSALNVCPISTLKQMNMDMSRIWSLAWETLIPTASAFPSLLHQKLKFFVEGKLITVNGEEEYAVYKETIVPYIIIGEDQNLPFHSFDTISVIRDYGEVGHTHREFSAQLKWRSTAIGGDLVFALPVMRSCKLAVESISTVLLYTTEKLSRSIPVPPLSQFFPAPPQAIGSTFDSSSTEAHDSSSDTIEAFLVLPTIYAVTEEMSSRVHIRPAREDEELTNWTAVLLYSVMVADVKKFTEGESNYPEIEKMCCTLVWVMQRLQQYTLYHTIRLLSKTDPLKYLLDNEGILQVNDEEESRGWKMYFDGAVNSTGSSIGAVLISPEGRHFPVTANIDFPYTNNVTEYEVCILGFRAAVELKVKELKVFGDSMLTIFQTLKQWKTKDPKLEPYHEYLEELTENFENISFTYTPRMRNQFVDALATLAFMVRITKENLIEPYEFEIAKGPAHCDVIEAVDGKPWHCHLCQVYANKIRAPHNELHPMAAPWLFSMSGMDIIGPINPKASKGHLFILVAIDDFTKWIESITLASVTTKAMARFLKRDIIARYGVPATLITNNAKNLNNELIGELCAQFKIQQRNSSPYCPQMNGAVEATNKNIKKIIEKMTMNYKDWHEMLLFALLAYQTSIRSSTGATPYSLVYGMEAVLPVKVEIPSMRVLAESKLKEAEWAKQCYEQLNLIDEKRLTVLCHDQCFQQRMARVFDKRVCLREFSPGDLVLQKFLHIAPDSRGKFAYKYDGHFIVKEVFDGGAKCSPSQCRCSQEILSLTVFRYSVAFDAHARATPYACCSLNLVHSPSILSLLRISLREK</sequence>
<organism evidence="9 10">
    <name type="scientific">Punica granatum</name>
    <name type="common">Pomegranate</name>
    <dbReference type="NCBI Taxonomy" id="22663"/>
    <lineage>
        <taxon>Eukaryota</taxon>
        <taxon>Viridiplantae</taxon>
        <taxon>Streptophyta</taxon>
        <taxon>Embryophyta</taxon>
        <taxon>Tracheophyta</taxon>
        <taxon>Spermatophyta</taxon>
        <taxon>Magnoliopsida</taxon>
        <taxon>eudicotyledons</taxon>
        <taxon>Gunneridae</taxon>
        <taxon>Pentapetalae</taxon>
        <taxon>rosids</taxon>
        <taxon>malvids</taxon>
        <taxon>Myrtales</taxon>
        <taxon>Lythraceae</taxon>
        <taxon>Punica</taxon>
    </lineage>
</organism>
<dbReference type="Pfam" id="PF00665">
    <property type="entry name" value="rve"/>
    <property type="match status" value="1"/>
</dbReference>
<dbReference type="GO" id="GO:0004523">
    <property type="term" value="F:RNA-DNA hybrid ribonuclease activity"/>
    <property type="evidence" value="ECO:0007669"/>
    <property type="project" value="InterPro"/>
</dbReference>
<keyword evidence="5" id="KW-0378">Hydrolase</keyword>
<dbReference type="GO" id="GO:0015074">
    <property type="term" value="P:DNA integration"/>
    <property type="evidence" value="ECO:0007669"/>
    <property type="project" value="InterPro"/>
</dbReference>
<gene>
    <name evidence="9" type="ORF">CRG98_013066</name>
</gene>
<feature type="region of interest" description="Disordered" evidence="7">
    <location>
        <begin position="1"/>
        <end position="29"/>
    </location>
</feature>
<comment type="caution">
    <text evidence="9">The sequence shown here is derived from an EMBL/GenBank/DDBJ whole genome shotgun (WGS) entry which is preliminary data.</text>
</comment>
<evidence type="ECO:0000313" key="10">
    <source>
        <dbReference type="Proteomes" id="UP000233551"/>
    </source>
</evidence>
<evidence type="ECO:0000259" key="8">
    <source>
        <dbReference type="PROSITE" id="PS50994"/>
    </source>
</evidence>
<dbReference type="InterPro" id="IPR012337">
    <property type="entry name" value="RNaseH-like_sf"/>
</dbReference>
<evidence type="ECO:0000256" key="5">
    <source>
        <dbReference type="ARBA" id="ARBA00022801"/>
    </source>
</evidence>
<keyword evidence="6" id="KW-0695">RNA-directed DNA polymerase</keyword>
<dbReference type="PROSITE" id="PS50994">
    <property type="entry name" value="INTEGRASE"/>
    <property type="match status" value="1"/>
</dbReference>
<feature type="domain" description="Integrase catalytic" evidence="8">
    <location>
        <begin position="639"/>
        <end position="800"/>
    </location>
</feature>
<evidence type="ECO:0000256" key="7">
    <source>
        <dbReference type="SAM" id="MobiDB-lite"/>
    </source>
</evidence>
<dbReference type="Gene3D" id="3.30.420.10">
    <property type="entry name" value="Ribonuclease H-like superfamily/Ribonuclease H"/>
    <property type="match status" value="2"/>
</dbReference>
<dbReference type="Proteomes" id="UP000233551">
    <property type="component" value="Unassembled WGS sequence"/>
</dbReference>
<dbReference type="GO" id="GO:0003964">
    <property type="term" value="F:RNA-directed DNA polymerase activity"/>
    <property type="evidence" value="ECO:0007669"/>
    <property type="project" value="UniProtKB-KW"/>
</dbReference>
<dbReference type="InterPro" id="IPR036397">
    <property type="entry name" value="RNaseH_sf"/>
</dbReference>